<dbReference type="Pfam" id="PF06245">
    <property type="entry name" value="DUF1015"/>
    <property type="match status" value="1"/>
</dbReference>
<proteinExistence type="predicted"/>
<evidence type="ECO:0000313" key="2">
    <source>
        <dbReference type="EMBL" id="NYD20972.1"/>
    </source>
</evidence>
<evidence type="ECO:0000256" key="1">
    <source>
        <dbReference type="SAM" id="MobiDB-lite"/>
    </source>
</evidence>
<dbReference type="Proteomes" id="UP000521922">
    <property type="component" value="Unassembled WGS sequence"/>
</dbReference>
<feature type="compositionally biased region" description="Low complexity" evidence="1">
    <location>
        <begin position="11"/>
        <end position="24"/>
    </location>
</feature>
<dbReference type="PANTHER" id="PTHR36454">
    <property type="entry name" value="LMO2823 PROTEIN"/>
    <property type="match status" value="1"/>
</dbReference>
<dbReference type="PANTHER" id="PTHR36454:SF1">
    <property type="entry name" value="DUF1015 DOMAIN-CONTAINING PROTEIN"/>
    <property type="match status" value="1"/>
</dbReference>
<dbReference type="RefSeq" id="WP_179748947.1">
    <property type="nucleotide sequence ID" value="NZ_BAAAGN010000002.1"/>
</dbReference>
<sequence>MEDLRTGTRAVPGSPVGTSSPSGPLLHPFGGLRYAQRVTGPLWRLLAPPHTEIDKARRADLLASSPYVVTHLERPEYGHDTRQREVNRWLEAGALEQDAPGLYVVRQHGTTGTRHFLVGALEVLPHDPRVRPHEGVFEQAVDARLERLERTGVDSEPVLLVDSDPWPLEWRHPEHVGQLLSSAFDQDGNPLLEVWQLRDPDVVRALARASAKHRFLIADGHHRHAAVQRSAVRRGRAERLLVAVADDTTEPVDLQPLHRVLPREAAERVVERAHHRRPVLLTTVEDIARVAGGLPPDQALVLLPDRAVVVEGAPTTGPAVGSGAWVDDAVRAGGTAAEDVRYLRELSEVRAAVGDRAAILLPRTDLAALQVLVREGRLLGRKTTSFRPKPLAGAVLRLR</sequence>
<accession>A0A7Y9AS24</accession>
<dbReference type="EMBL" id="JACCBB010000001">
    <property type="protein sequence ID" value="NYD20972.1"/>
    <property type="molecule type" value="Genomic_DNA"/>
</dbReference>
<comment type="caution">
    <text evidence="2">The sequence shown here is derived from an EMBL/GenBank/DDBJ whole genome shotgun (WGS) entry which is preliminary data.</text>
</comment>
<organism evidence="2 3">
    <name type="scientific">Kineococcus aurantiacus</name>
    <dbReference type="NCBI Taxonomy" id="37633"/>
    <lineage>
        <taxon>Bacteria</taxon>
        <taxon>Bacillati</taxon>
        <taxon>Actinomycetota</taxon>
        <taxon>Actinomycetes</taxon>
        <taxon>Kineosporiales</taxon>
        <taxon>Kineosporiaceae</taxon>
        <taxon>Kineococcus</taxon>
    </lineage>
</organism>
<keyword evidence="3" id="KW-1185">Reference proteome</keyword>
<protein>
    <submittedName>
        <fullName evidence="2">Uncharacterized protein (DUF1015 family)</fullName>
    </submittedName>
</protein>
<dbReference type="AlphaFoldDB" id="A0A7Y9AS24"/>
<feature type="region of interest" description="Disordered" evidence="1">
    <location>
        <begin position="1"/>
        <end position="24"/>
    </location>
</feature>
<dbReference type="InterPro" id="IPR008323">
    <property type="entry name" value="UCP033563"/>
</dbReference>
<gene>
    <name evidence="2" type="ORF">BJ968_000512</name>
</gene>
<evidence type="ECO:0000313" key="3">
    <source>
        <dbReference type="Proteomes" id="UP000521922"/>
    </source>
</evidence>
<name>A0A7Y9AS24_9ACTN</name>
<reference evidence="2 3" key="1">
    <citation type="submission" date="2020-07" db="EMBL/GenBank/DDBJ databases">
        <title>Sequencing the genomes of 1000 actinobacteria strains.</title>
        <authorList>
            <person name="Klenk H.-P."/>
        </authorList>
    </citation>
    <scope>NUCLEOTIDE SEQUENCE [LARGE SCALE GENOMIC DNA]</scope>
    <source>
        <strain evidence="2 3">DSM 7487</strain>
    </source>
</reference>